<organism evidence="1 2">
    <name type="scientific">Alloacidobacterium dinghuense</name>
    <dbReference type="NCBI Taxonomy" id="2763107"/>
    <lineage>
        <taxon>Bacteria</taxon>
        <taxon>Pseudomonadati</taxon>
        <taxon>Acidobacteriota</taxon>
        <taxon>Terriglobia</taxon>
        <taxon>Terriglobales</taxon>
        <taxon>Acidobacteriaceae</taxon>
        <taxon>Alloacidobacterium</taxon>
    </lineage>
</organism>
<keyword evidence="2" id="KW-1185">Reference proteome</keyword>
<protein>
    <submittedName>
        <fullName evidence="1">Uncharacterized protein</fullName>
    </submittedName>
</protein>
<dbReference type="KEGG" id="adin:H7849_11965"/>
<evidence type="ECO:0000313" key="1">
    <source>
        <dbReference type="EMBL" id="QNI34542.1"/>
    </source>
</evidence>
<gene>
    <name evidence="1" type="ORF">H7849_11965</name>
</gene>
<sequence length="388" mass="39196">MAWINLNASDPAPPANAANVHFRTDNAHLGTEADPIPTTAFLAAATPTSLGLVMPDGTSIQLDATGRISVREVVSAGTPISGINAFSSSANDWQNSVIYLKIDGTLLLEYPALWNFAFQAFTSLGTGPIVIAGMGIYTTLHGSDSVLSFTPVTIGGQAAPTLPTEPAMTTFYSDVIDLQTDSAHDYWVYVQFAAGANSETAVGSGGTAGAGITTYYYPNPTYTGSGLATIPVSTLVAGAPTGFLGAYGVGPGLYQLVGDVTAGPANGLAEATLAPSGVTPGIYTNPDITVDAKGRITAASNGSSGMTNPMTTEGDIIYGGASGTPTRLPAGTAGQLLQTDGTSAAPSWVNPPISTTHSEPLTDGNANFIFAATPTAGGDIIVVTGVPN</sequence>
<dbReference type="AlphaFoldDB" id="A0A7G8BPS2"/>
<evidence type="ECO:0000313" key="2">
    <source>
        <dbReference type="Proteomes" id="UP000515312"/>
    </source>
</evidence>
<proteinExistence type="predicted"/>
<accession>A0A7G8BPS2</accession>
<dbReference type="EMBL" id="CP060394">
    <property type="protein sequence ID" value="QNI34542.1"/>
    <property type="molecule type" value="Genomic_DNA"/>
</dbReference>
<dbReference type="RefSeq" id="WP_186746784.1">
    <property type="nucleotide sequence ID" value="NZ_CP060394.1"/>
</dbReference>
<dbReference type="Proteomes" id="UP000515312">
    <property type="component" value="Chromosome"/>
</dbReference>
<name>A0A7G8BPS2_9BACT</name>
<reference evidence="1 2" key="1">
    <citation type="submission" date="2020-08" db="EMBL/GenBank/DDBJ databases">
        <title>Edaphobacter telluris sp. nov. and Acidobacterium dinghuensis sp. nov., two acidobacteria isolated from forest soil.</title>
        <authorList>
            <person name="Fu J."/>
            <person name="Qiu L."/>
        </authorList>
    </citation>
    <scope>NUCLEOTIDE SEQUENCE [LARGE SCALE GENOMIC DNA]</scope>
    <source>
        <strain evidence="1">4Y35</strain>
    </source>
</reference>